<gene>
    <name evidence="2" type="ORF">KME25_01450</name>
</gene>
<sequence length="148" mass="15834">MVLVFGIVGAIAYTGEPTVAQITPDATLGAESSVITPNDNVRGFPADLIEGGATRGVNLFHSFSEFNIDDQQRVYFANHEGIENILTRVTGDTLSGSTQRPLVEAQGWVINERGEVVLTEQVPTVSPHESGFQVLKCNAPAAKNPPRS</sequence>
<proteinExistence type="predicted"/>
<dbReference type="EMBL" id="JAHHIF010000002">
    <property type="protein sequence ID" value="MBW4543105.1"/>
    <property type="molecule type" value="Genomic_DNA"/>
</dbReference>
<name>A0A951U7V7_9CYAN</name>
<dbReference type="Proteomes" id="UP000753908">
    <property type="component" value="Unassembled WGS sequence"/>
</dbReference>
<evidence type="ECO:0000313" key="2">
    <source>
        <dbReference type="EMBL" id="MBW4543105.1"/>
    </source>
</evidence>
<dbReference type="NCBIfam" id="TIGR01901">
    <property type="entry name" value="adhes_NPXG"/>
    <property type="match status" value="1"/>
</dbReference>
<comment type="caution">
    <text evidence="2">The sequence shown here is derived from an EMBL/GenBank/DDBJ whole genome shotgun (WGS) entry which is preliminary data.</text>
</comment>
<dbReference type="SUPFAM" id="SSF51126">
    <property type="entry name" value="Pectin lyase-like"/>
    <property type="match status" value="1"/>
</dbReference>
<dbReference type="AlphaFoldDB" id="A0A951U7V7"/>
<organism evidence="2 3">
    <name type="scientific">Symplocastrum torsivum CPER-KK1</name>
    <dbReference type="NCBI Taxonomy" id="450513"/>
    <lineage>
        <taxon>Bacteria</taxon>
        <taxon>Bacillati</taxon>
        <taxon>Cyanobacteriota</taxon>
        <taxon>Cyanophyceae</taxon>
        <taxon>Oscillatoriophycideae</taxon>
        <taxon>Oscillatoriales</taxon>
        <taxon>Microcoleaceae</taxon>
        <taxon>Symplocastrum</taxon>
    </lineage>
</organism>
<evidence type="ECO:0000259" key="1">
    <source>
        <dbReference type="Pfam" id="PF05860"/>
    </source>
</evidence>
<feature type="domain" description="Filamentous haemagglutinin FhaB/tRNA nuclease CdiA-like TPS" evidence="1">
    <location>
        <begin position="20"/>
        <end position="113"/>
    </location>
</feature>
<dbReference type="Gene3D" id="2.160.20.10">
    <property type="entry name" value="Single-stranded right-handed beta-helix, Pectin lyase-like"/>
    <property type="match status" value="1"/>
</dbReference>
<protein>
    <submittedName>
        <fullName evidence="2">Filamentous hemagglutinin N-terminal domain-containing protein</fullName>
    </submittedName>
</protein>
<reference evidence="2" key="2">
    <citation type="journal article" date="2022" name="Microbiol. Resour. Announc.">
        <title>Metagenome Sequencing to Explore Phylogenomics of Terrestrial Cyanobacteria.</title>
        <authorList>
            <person name="Ward R.D."/>
            <person name="Stajich J.E."/>
            <person name="Johansen J.R."/>
            <person name="Huntemann M."/>
            <person name="Clum A."/>
            <person name="Foster B."/>
            <person name="Foster B."/>
            <person name="Roux S."/>
            <person name="Palaniappan K."/>
            <person name="Varghese N."/>
            <person name="Mukherjee S."/>
            <person name="Reddy T.B.K."/>
            <person name="Daum C."/>
            <person name="Copeland A."/>
            <person name="Chen I.A."/>
            <person name="Ivanova N.N."/>
            <person name="Kyrpides N.C."/>
            <person name="Shapiro N."/>
            <person name="Eloe-Fadrosh E.A."/>
            <person name="Pietrasiak N."/>
        </authorList>
    </citation>
    <scope>NUCLEOTIDE SEQUENCE</scope>
    <source>
        <strain evidence="2">CPER-KK1</strain>
    </source>
</reference>
<evidence type="ECO:0000313" key="3">
    <source>
        <dbReference type="Proteomes" id="UP000753908"/>
    </source>
</evidence>
<dbReference type="InterPro" id="IPR008638">
    <property type="entry name" value="FhaB/CdiA-like_TPS"/>
</dbReference>
<dbReference type="InterPro" id="IPR012334">
    <property type="entry name" value="Pectin_lyas_fold"/>
</dbReference>
<accession>A0A951U7V7</accession>
<dbReference type="InterPro" id="IPR011050">
    <property type="entry name" value="Pectin_lyase_fold/virulence"/>
</dbReference>
<reference evidence="2" key="1">
    <citation type="submission" date="2021-05" db="EMBL/GenBank/DDBJ databases">
        <authorList>
            <person name="Pietrasiak N."/>
            <person name="Ward R."/>
            <person name="Stajich J.E."/>
            <person name="Kurbessoian T."/>
        </authorList>
    </citation>
    <scope>NUCLEOTIDE SEQUENCE</scope>
    <source>
        <strain evidence="2">CPER-KK1</strain>
    </source>
</reference>
<dbReference type="Pfam" id="PF05860">
    <property type="entry name" value="TPS"/>
    <property type="match status" value="1"/>
</dbReference>